<sequence>MSGPTAGDLGSLAFLAHTILKNDQSCRDVAPLLRLLLIGQNMLSLEDVRHDIIWPLHFVDMAIGDVFFKERAADHTRARRSTDPEENRTVALGLDRWSALQTRKHDSMDAARSM</sequence>
<dbReference type="OrthoDB" id="5903715at2759"/>
<accession>A0A183G6T1</accession>
<reference evidence="3" key="2">
    <citation type="submission" date="2019-09" db="UniProtKB">
        <authorList>
            <consortium name="WormBaseParasite"/>
        </authorList>
    </citation>
    <scope>IDENTIFICATION</scope>
</reference>
<accession>A0A3P8EIS3</accession>
<dbReference type="WBParaSite" id="HPBE_0001742801-mRNA-1">
    <property type="protein sequence ID" value="HPBE_0001742801-mRNA-1"/>
    <property type="gene ID" value="HPBE_0001742801"/>
</dbReference>
<dbReference type="EMBL" id="UZAH01030006">
    <property type="protein sequence ID" value="VDP08843.1"/>
    <property type="molecule type" value="Genomic_DNA"/>
</dbReference>
<dbReference type="AlphaFoldDB" id="A0A183G6T1"/>
<evidence type="ECO:0000313" key="1">
    <source>
        <dbReference type="EMBL" id="VDP08843.1"/>
    </source>
</evidence>
<evidence type="ECO:0000313" key="3">
    <source>
        <dbReference type="WBParaSite" id="HPBE_0001742801-mRNA-1"/>
    </source>
</evidence>
<evidence type="ECO:0000313" key="2">
    <source>
        <dbReference type="Proteomes" id="UP000050761"/>
    </source>
</evidence>
<name>A0A183G6T1_HELPZ</name>
<reference evidence="1 2" key="1">
    <citation type="submission" date="2018-11" db="EMBL/GenBank/DDBJ databases">
        <authorList>
            <consortium name="Pathogen Informatics"/>
        </authorList>
    </citation>
    <scope>NUCLEOTIDE SEQUENCE [LARGE SCALE GENOMIC DNA]</scope>
</reference>
<keyword evidence="2" id="KW-1185">Reference proteome</keyword>
<dbReference type="Proteomes" id="UP000050761">
    <property type="component" value="Unassembled WGS sequence"/>
</dbReference>
<organism evidence="2 3">
    <name type="scientific">Heligmosomoides polygyrus</name>
    <name type="common">Parasitic roundworm</name>
    <dbReference type="NCBI Taxonomy" id="6339"/>
    <lineage>
        <taxon>Eukaryota</taxon>
        <taxon>Metazoa</taxon>
        <taxon>Ecdysozoa</taxon>
        <taxon>Nematoda</taxon>
        <taxon>Chromadorea</taxon>
        <taxon>Rhabditida</taxon>
        <taxon>Rhabditina</taxon>
        <taxon>Rhabditomorpha</taxon>
        <taxon>Strongyloidea</taxon>
        <taxon>Heligmosomidae</taxon>
        <taxon>Heligmosomoides</taxon>
    </lineage>
</organism>
<gene>
    <name evidence="1" type="ORF">HPBE_LOCUS17427</name>
</gene>
<protein>
    <submittedName>
        <fullName evidence="1 3">Uncharacterized protein</fullName>
    </submittedName>
</protein>
<proteinExistence type="predicted"/>